<dbReference type="Proteomes" id="UP000515135">
    <property type="component" value="Unplaced"/>
</dbReference>
<keyword evidence="2" id="KW-1185">Reference proteome</keyword>
<reference evidence="3" key="1">
    <citation type="submission" date="2025-08" db="UniProtKB">
        <authorList>
            <consortium name="RefSeq"/>
        </authorList>
    </citation>
    <scope>IDENTIFICATION</scope>
    <source>
        <tissue evidence="3">Gonad</tissue>
    </source>
</reference>
<dbReference type="AlphaFoldDB" id="A0A6P4XXE6"/>
<feature type="compositionally biased region" description="Acidic residues" evidence="1">
    <location>
        <begin position="607"/>
        <end position="617"/>
    </location>
</feature>
<feature type="region of interest" description="Disordered" evidence="1">
    <location>
        <begin position="401"/>
        <end position="462"/>
    </location>
</feature>
<sequence>MMMISRLRYRCSGCGYTTLQRKRIGDHVDGHRRDVERQRAGQQDEDAEKEPVGSSAQHVRILIQIEDKESKPKSQQVKRKRRCWTDDLLHLLDQVDEPEVGEQQKTSPDNTESLPVKGAAEPRGNDTSAAENSSGKGQKALGMALFNQLSNYGECSGQGVVRNSPAEQPHQLQKGPRNGLHVDLPHSRTWAEQIQVERRDTCRDATVSNAHQFTNSGGDTTQISHRDSTVTVPPLQGMVGAGPQKQVEDQVRSLDSQCCTEKSSAPSKVILTTPPNNGMDDATSLTSVTEDSRTEEQSDGTPVITDVFSISEYQATIKKLQPDISRGLSETETRRLKLSHLHLEGLEPRKASPPQREIQSAPPALHTQGARVGGLALEPDPTCSVPVSTASGDVLVVIRQTNSKTSSDPHEMQELGETMTDSQNTPSNGDHYRSGGAKDQGSPENIGPSVYNEQPATEASVPAQQGIDMSVTSSNAPPLTTYGNVASSTANGGAPGTTKFRTIAPKPCFIDQIRPYYVGESRIFRCFQCPFMCLEKKLLLMHMREEQCYSGLVRRESAMEALKALKEGHTAIDTAQLQASNETCHGGTPIIAADKSVPSPAANIEVSSDDGTPEEDTNTALSVVPIPPDNNNVKADGSPESIAKAPVEKIVGPADDLIPIGTTFPTEVKFPAFKRPITIRNQQQADKLREILQHEHLKARFMQMLKVRLKRALTVVNSKTLGGKGVESNGDEKSQTNVQGANVTTGSRCNTHAKVSSSPALSPIPEVSIKKEPALGSCCSHEPQKVTPVPATPSKSVRGRQTSTAERQPESIEPPKANSITQASQKRKSPVQEDHIVYVGQDCGVQRARTTTMIMTEPPQISATDKLQSAVVEALREKLLEKQHTSPTNRAMPGTTPSNIGQLPVTVGPLAPSPLDQLTRLTHEPYLVNKSQNNAILTGGSTTAVSVSHKRSVAMPRTATVSPEHRHAAKRGGHPDVVECSPPKYQALQQNISFGDFQHLVRRHPGEGGNFAAVRTNVIYAPQPQGVDPRIPLRPLVGPIANTQNYSVATAIPQNPSAHTGKYPFQQQLEKIKDTADQSMAYKYCNGTTHQNDHVLHTIGPTRAWPPSRSPMNTTSPLDFQTEAASKHPAYRLGPPPQLHNGTPPFNPPFMTQGTGNGYAQISRQDTETKRDDTSPEPMDLRVKKRRPSPPPLIRIKPSYHPPTTVTPSAVGPPCHNGWTRRDDRLAFNGEPKSHINSRERLAVLLNEIETSVRSDYAAQRRTFP</sequence>
<feature type="compositionally biased region" description="Polar residues" evidence="1">
    <location>
        <begin position="793"/>
        <end position="806"/>
    </location>
</feature>
<feature type="region of interest" description="Disordered" evidence="1">
    <location>
        <begin position="25"/>
        <end position="57"/>
    </location>
</feature>
<feature type="region of interest" description="Disordered" evidence="1">
    <location>
        <begin position="262"/>
        <end position="300"/>
    </location>
</feature>
<feature type="region of interest" description="Disordered" evidence="1">
    <location>
        <begin position="956"/>
        <end position="977"/>
    </location>
</feature>
<feature type="region of interest" description="Disordered" evidence="1">
    <location>
        <begin position="94"/>
        <end position="136"/>
    </location>
</feature>
<protein>
    <submittedName>
        <fullName evidence="3">Uncharacterized protein LOC109464278</fullName>
    </submittedName>
</protein>
<feature type="region of interest" description="Disordered" evidence="1">
    <location>
        <begin position="1123"/>
        <end position="1217"/>
    </location>
</feature>
<dbReference type="KEGG" id="bbel:109464278"/>
<gene>
    <name evidence="3" type="primary">LOC109464278</name>
</gene>
<feature type="compositionally biased region" description="Polar residues" evidence="1">
    <location>
        <begin position="125"/>
        <end position="136"/>
    </location>
</feature>
<feature type="compositionally biased region" description="Polar residues" evidence="1">
    <location>
        <begin position="735"/>
        <end position="760"/>
    </location>
</feature>
<dbReference type="OrthoDB" id="8933073at2759"/>
<organism evidence="2 3">
    <name type="scientific">Branchiostoma belcheri</name>
    <name type="common">Amphioxus</name>
    <dbReference type="NCBI Taxonomy" id="7741"/>
    <lineage>
        <taxon>Eukaryota</taxon>
        <taxon>Metazoa</taxon>
        <taxon>Chordata</taxon>
        <taxon>Cephalochordata</taxon>
        <taxon>Leptocardii</taxon>
        <taxon>Amphioxiformes</taxon>
        <taxon>Branchiostomatidae</taxon>
        <taxon>Branchiostoma</taxon>
    </lineage>
</organism>
<feature type="region of interest" description="Disordered" evidence="1">
    <location>
        <begin position="721"/>
        <end position="832"/>
    </location>
</feature>
<proteinExistence type="predicted"/>
<dbReference type="RefSeq" id="XP_019616788.1">
    <property type="nucleotide sequence ID" value="XM_019761229.1"/>
</dbReference>
<evidence type="ECO:0000313" key="2">
    <source>
        <dbReference type="Proteomes" id="UP000515135"/>
    </source>
</evidence>
<feature type="compositionally biased region" description="Basic and acidic residues" evidence="1">
    <location>
        <begin position="25"/>
        <end position="39"/>
    </location>
</feature>
<dbReference type="GeneID" id="109464278"/>
<feature type="compositionally biased region" description="Polar residues" evidence="1">
    <location>
        <begin position="1150"/>
        <end position="1164"/>
    </location>
</feature>
<feature type="region of interest" description="Disordered" evidence="1">
    <location>
        <begin position="604"/>
        <end position="639"/>
    </location>
</feature>
<feature type="region of interest" description="Disordered" evidence="1">
    <location>
        <begin position="160"/>
        <end position="183"/>
    </location>
</feature>
<feature type="compositionally biased region" description="Polar residues" evidence="1">
    <location>
        <begin position="103"/>
        <end position="113"/>
    </location>
</feature>
<evidence type="ECO:0000313" key="3">
    <source>
        <dbReference type="RefSeq" id="XP_019616788.1"/>
    </source>
</evidence>
<evidence type="ECO:0000256" key="1">
    <source>
        <dbReference type="SAM" id="MobiDB-lite"/>
    </source>
</evidence>
<feature type="compositionally biased region" description="Polar residues" evidence="1">
    <location>
        <begin position="419"/>
        <end position="428"/>
    </location>
</feature>
<feature type="compositionally biased region" description="Basic and acidic residues" evidence="1">
    <location>
        <begin position="1165"/>
        <end position="1182"/>
    </location>
</feature>
<name>A0A6P4XXE6_BRABE</name>
<accession>A0A6P4XXE6</accession>